<dbReference type="PANTHER" id="PTHR30483:SF6">
    <property type="entry name" value="PERIPLASMIC BINDING PROTEIN OF ABC TRANSPORTER FOR NATURAL AMINO ACIDS"/>
    <property type="match status" value="1"/>
</dbReference>
<dbReference type="InterPro" id="IPR028081">
    <property type="entry name" value="Leu-bd"/>
</dbReference>
<accession>E3CYX6</accession>
<keyword evidence="3" id="KW-1133">Transmembrane helix</keyword>
<dbReference type="AlphaFoldDB" id="E3CYX6"/>
<evidence type="ECO:0000259" key="4">
    <source>
        <dbReference type="Pfam" id="PF13458"/>
    </source>
</evidence>
<feature type="transmembrane region" description="Helical" evidence="3">
    <location>
        <begin position="137"/>
        <end position="158"/>
    </location>
</feature>
<gene>
    <name evidence="5" type="ORF">Apau_2160</name>
</gene>
<dbReference type="Gene3D" id="3.40.50.2300">
    <property type="match status" value="2"/>
</dbReference>
<dbReference type="Proteomes" id="UP000005096">
    <property type="component" value="Chromosome"/>
</dbReference>
<comment type="similarity">
    <text evidence="1">Belongs to the leucine-binding protein family.</text>
</comment>
<keyword evidence="6" id="KW-1185">Reference proteome</keyword>
<keyword evidence="3" id="KW-0812">Transmembrane</keyword>
<dbReference type="RefSeq" id="WP_006301812.1">
    <property type="nucleotide sequence ID" value="NZ_CM001022.1"/>
</dbReference>
<dbReference type="PaxDb" id="584708-Apau_2160"/>
<dbReference type="STRING" id="584708.Apau_2160"/>
<dbReference type="InterPro" id="IPR028082">
    <property type="entry name" value="Peripla_BP_I"/>
</dbReference>
<evidence type="ECO:0000256" key="1">
    <source>
        <dbReference type="ARBA" id="ARBA00010062"/>
    </source>
</evidence>
<evidence type="ECO:0000313" key="6">
    <source>
        <dbReference type="Proteomes" id="UP000005096"/>
    </source>
</evidence>
<keyword evidence="5" id="KW-0675">Receptor</keyword>
<dbReference type="InterPro" id="IPR051010">
    <property type="entry name" value="BCAA_transport"/>
</dbReference>
<feature type="domain" description="Leucine-binding protein" evidence="4">
    <location>
        <begin position="169"/>
        <end position="504"/>
    </location>
</feature>
<dbReference type="PANTHER" id="PTHR30483">
    <property type="entry name" value="LEUCINE-SPECIFIC-BINDING PROTEIN"/>
    <property type="match status" value="1"/>
</dbReference>
<dbReference type="SUPFAM" id="SSF53822">
    <property type="entry name" value="Periplasmic binding protein-like I"/>
    <property type="match status" value="1"/>
</dbReference>
<evidence type="ECO:0000256" key="3">
    <source>
        <dbReference type="SAM" id="Phobius"/>
    </source>
</evidence>
<reference evidence="5 6" key="1">
    <citation type="journal article" date="2010" name="Stand. Genomic Sci.">
        <title>Non-contiguous finished genome sequence of Aminomonas paucivorans type strain (GLU-3).</title>
        <authorList>
            <person name="Pitluck S."/>
            <person name="Yasawong M."/>
            <person name="Held B."/>
            <person name="Lapidus A."/>
            <person name="Nolan M."/>
            <person name="Copeland A."/>
            <person name="Lucas S."/>
            <person name="Del Rio T.G."/>
            <person name="Tice H."/>
            <person name="Cheng J.F."/>
            <person name="Chertkov O."/>
            <person name="Goodwin L."/>
            <person name="Tapia R."/>
            <person name="Han C."/>
            <person name="Liolios K."/>
            <person name="Ivanova N."/>
            <person name="Mavromatis K."/>
            <person name="Ovchinnikova G."/>
            <person name="Pati A."/>
            <person name="Chen A."/>
            <person name="Palaniappan K."/>
            <person name="Land M."/>
            <person name="Hauser L."/>
            <person name="Chang Y.J."/>
            <person name="Jeffries C.D."/>
            <person name="Pukall R."/>
            <person name="Spring S."/>
            <person name="Rohde M."/>
            <person name="Sikorski J."/>
            <person name="Goker M."/>
            <person name="Woyke T."/>
            <person name="Bristow J."/>
            <person name="Eisen J.A."/>
            <person name="Markowitz V."/>
            <person name="Hugenholtz P."/>
            <person name="Kyrpides N.C."/>
            <person name="Klenk H.P."/>
        </authorList>
    </citation>
    <scope>NUCLEOTIDE SEQUENCE [LARGE SCALE GENOMIC DNA]</scope>
    <source>
        <strain evidence="5 6">DSM 12260</strain>
    </source>
</reference>
<dbReference type="HOGENOM" id="CLU_513791_0_0_0"/>
<keyword evidence="2" id="KW-0732">Signal</keyword>
<proteinExistence type="inferred from homology"/>
<evidence type="ECO:0000313" key="5">
    <source>
        <dbReference type="EMBL" id="EFQ24571.1"/>
    </source>
</evidence>
<organism evidence="5 6">
    <name type="scientific">Aminomonas paucivorans DSM 12260</name>
    <dbReference type="NCBI Taxonomy" id="584708"/>
    <lineage>
        <taxon>Bacteria</taxon>
        <taxon>Thermotogati</taxon>
        <taxon>Synergistota</taxon>
        <taxon>Synergistia</taxon>
        <taxon>Synergistales</taxon>
        <taxon>Synergistaceae</taxon>
        <taxon>Aminomonas</taxon>
    </lineage>
</organism>
<dbReference type="eggNOG" id="COG0683">
    <property type="taxonomic scope" value="Bacteria"/>
</dbReference>
<dbReference type="Pfam" id="PF13458">
    <property type="entry name" value="Peripla_BP_6"/>
    <property type="match status" value="1"/>
</dbReference>
<dbReference type="OrthoDB" id="1417at2"/>
<evidence type="ECO:0000256" key="2">
    <source>
        <dbReference type="ARBA" id="ARBA00022729"/>
    </source>
</evidence>
<protein>
    <submittedName>
        <fullName evidence="5">Extracellular ligand-binding receptor</fullName>
    </submittedName>
</protein>
<sequence>MNDRSVERILEVLSQFGPGLLQDPDQLSQLLEERCGDDYRRENFLFSFALREALQEGVPLDRPLERDVLLGLGEHLQERLGVSRESAIWVLSALERVLLTLYPEEGGRGIEARPGNLPPLDGSGGRPLRRLSPRQRFWAGMGILAVVLMMGALVYRIVADRRPEGGEFRLVLLTALTGPQGPVGQARLKAAQLAVDQINAQGGVRGYRVRLLGYDAPDPQKVLPLARKATQSLRPSLILAACGNEGGLALAPWSTSARVPLVVLEGGDSRITLAAPDRPYPYVFRLVFDDAYEGKLLAYFIRQGLGRRTAALFFPLEDPRGVAVDRAFEAAYRRLGGVVTARFGVEGPEQDIAPALGVVRDAGTEVLVFPASGRILARLLIQAREAGFEGPVLGGTGYDDSLWAQGGSALNRTWWLVHAAPGDPGLQPFLKAYRQKYRDPLPRSLVVPGVLAYDGVKWAADALERASSYRPDGIRHALAATRNLSLAHGTLTIDAATHGPRNKAAALLYALDGMGRFQKRIWMRR</sequence>
<name>E3CYX6_9BACT</name>
<dbReference type="EMBL" id="CM001022">
    <property type="protein sequence ID" value="EFQ24571.1"/>
    <property type="molecule type" value="Genomic_DNA"/>
</dbReference>
<keyword evidence="3" id="KW-0472">Membrane</keyword>